<feature type="chain" id="PRO_5027056528" evidence="1">
    <location>
        <begin position="21"/>
        <end position="144"/>
    </location>
</feature>
<sequence>MFRSIAGVFIVSLAIQANFAFIDYPRETVTLKLSDKDLVQTIPGSYLEPRIATSLKNLNVGEHMAGEKIFSTVYAYKNVYNLILILTLHLDMSGTIHYINARNVPGSDVVICANGDSLGSNLGTVQIRIAPQATARVHFIIGTH</sequence>
<feature type="signal peptide" evidence="1">
    <location>
        <begin position="1"/>
        <end position="20"/>
    </location>
</feature>
<proteinExistence type="predicted"/>
<organism evidence="2 3">
    <name type="scientific">Bombus vosnesenskii</name>
    <dbReference type="NCBI Taxonomy" id="207650"/>
    <lineage>
        <taxon>Eukaryota</taxon>
        <taxon>Metazoa</taxon>
        <taxon>Ecdysozoa</taxon>
        <taxon>Arthropoda</taxon>
        <taxon>Hexapoda</taxon>
        <taxon>Insecta</taxon>
        <taxon>Pterygota</taxon>
        <taxon>Neoptera</taxon>
        <taxon>Endopterygota</taxon>
        <taxon>Hymenoptera</taxon>
        <taxon>Apocrita</taxon>
        <taxon>Aculeata</taxon>
        <taxon>Apoidea</taxon>
        <taxon>Anthophila</taxon>
        <taxon>Apidae</taxon>
        <taxon>Bombus</taxon>
        <taxon>Pyrobombus</taxon>
    </lineage>
</organism>
<dbReference type="KEGG" id="bvk:117230713"/>
<evidence type="ECO:0000256" key="1">
    <source>
        <dbReference type="SAM" id="SignalP"/>
    </source>
</evidence>
<dbReference type="GeneID" id="117230713"/>
<name>A0A6J3JW43_9HYME</name>
<accession>A0A6J3JW43</accession>
<evidence type="ECO:0000313" key="3">
    <source>
        <dbReference type="RefSeq" id="XP_033344310.1"/>
    </source>
</evidence>
<keyword evidence="1" id="KW-0732">Signal</keyword>
<gene>
    <name evidence="3" type="primary">LOC117230713</name>
</gene>
<dbReference type="AlphaFoldDB" id="A0A6J3JW43"/>
<keyword evidence="2" id="KW-1185">Reference proteome</keyword>
<reference evidence="3" key="1">
    <citation type="submission" date="2025-08" db="UniProtKB">
        <authorList>
            <consortium name="RefSeq"/>
        </authorList>
    </citation>
    <scope>IDENTIFICATION</scope>
    <source>
        <tissue evidence="3">Muscle</tissue>
    </source>
</reference>
<protein>
    <submittedName>
        <fullName evidence="3">Uncharacterized protein LOC117230713</fullName>
    </submittedName>
</protein>
<dbReference type="Proteomes" id="UP000504631">
    <property type="component" value="Unplaced"/>
</dbReference>
<evidence type="ECO:0000313" key="2">
    <source>
        <dbReference type="Proteomes" id="UP000504631"/>
    </source>
</evidence>
<dbReference type="RefSeq" id="XP_033344310.1">
    <property type="nucleotide sequence ID" value="XM_033488419.1"/>
</dbReference>